<gene>
    <name evidence="2" type="primary">MSH2_0</name>
    <name evidence="2" type="ORF">CFP56_036988</name>
</gene>
<reference evidence="2 3" key="1">
    <citation type="journal article" date="2018" name="Sci. Data">
        <title>The draft genome sequence of cork oak.</title>
        <authorList>
            <person name="Ramos A.M."/>
            <person name="Usie A."/>
            <person name="Barbosa P."/>
            <person name="Barros P.M."/>
            <person name="Capote T."/>
            <person name="Chaves I."/>
            <person name="Simoes F."/>
            <person name="Abreu I."/>
            <person name="Carrasquinho I."/>
            <person name="Faro C."/>
            <person name="Guimaraes J.B."/>
            <person name="Mendonca D."/>
            <person name="Nobrega F."/>
            <person name="Rodrigues L."/>
            <person name="Saibo N.J.M."/>
            <person name="Varela M.C."/>
            <person name="Egas C."/>
            <person name="Matos J."/>
            <person name="Miguel C.M."/>
            <person name="Oliveira M.M."/>
            <person name="Ricardo C.P."/>
            <person name="Goncalves S."/>
        </authorList>
    </citation>
    <scope>NUCLEOTIDE SEQUENCE [LARGE SCALE GENOMIC DNA]</scope>
    <source>
        <strain evidence="3">cv. HL8</strain>
    </source>
</reference>
<sequence length="81" mass="9490">MEGNFEEQSKLPELKLDAKQAQGFLSFFKKLPNDPRAVRFFDRRVSSNLNFFLSCFRYVFCHTLCLLPFNVVILVMSFCLS</sequence>
<dbReference type="GO" id="GO:0005524">
    <property type="term" value="F:ATP binding"/>
    <property type="evidence" value="ECO:0007669"/>
    <property type="project" value="InterPro"/>
</dbReference>
<dbReference type="AlphaFoldDB" id="A0AAW0J6C2"/>
<organism evidence="2 3">
    <name type="scientific">Quercus suber</name>
    <name type="common">Cork oak</name>
    <dbReference type="NCBI Taxonomy" id="58331"/>
    <lineage>
        <taxon>Eukaryota</taxon>
        <taxon>Viridiplantae</taxon>
        <taxon>Streptophyta</taxon>
        <taxon>Embryophyta</taxon>
        <taxon>Tracheophyta</taxon>
        <taxon>Spermatophyta</taxon>
        <taxon>Magnoliopsida</taxon>
        <taxon>eudicotyledons</taxon>
        <taxon>Gunneridae</taxon>
        <taxon>Pentapetalae</taxon>
        <taxon>rosids</taxon>
        <taxon>fabids</taxon>
        <taxon>Fagales</taxon>
        <taxon>Fagaceae</taxon>
        <taxon>Quercus</taxon>
    </lineage>
</organism>
<dbReference type="EMBL" id="PKMF04000677">
    <property type="protein sequence ID" value="KAK7822113.1"/>
    <property type="molecule type" value="Genomic_DNA"/>
</dbReference>
<dbReference type="Gene3D" id="3.40.1170.10">
    <property type="entry name" value="DNA repair protein MutS, domain I"/>
    <property type="match status" value="1"/>
</dbReference>
<proteinExistence type="predicted"/>
<dbReference type="GO" id="GO:0030983">
    <property type="term" value="F:mismatched DNA binding"/>
    <property type="evidence" value="ECO:0007669"/>
    <property type="project" value="InterPro"/>
</dbReference>
<keyword evidence="1" id="KW-0472">Membrane</keyword>
<protein>
    <submittedName>
        <fullName evidence="2">Dna mismatch repair protein msh2</fullName>
    </submittedName>
</protein>
<accession>A0AAW0J6C2</accession>
<evidence type="ECO:0000256" key="1">
    <source>
        <dbReference type="SAM" id="Phobius"/>
    </source>
</evidence>
<evidence type="ECO:0000313" key="3">
    <source>
        <dbReference type="Proteomes" id="UP000237347"/>
    </source>
</evidence>
<feature type="transmembrane region" description="Helical" evidence="1">
    <location>
        <begin position="56"/>
        <end position="80"/>
    </location>
</feature>
<comment type="caution">
    <text evidence="2">The sequence shown here is derived from an EMBL/GenBank/DDBJ whole genome shotgun (WGS) entry which is preliminary data.</text>
</comment>
<dbReference type="Proteomes" id="UP000237347">
    <property type="component" value="Unassembled WGS sequence"/>
</dbReference>
<keyword evidence="3" id="KW-1185">Reference proteome</keyword>
<dbReference type="GO" id="GO:0006298">
    <property type="term" value="P:mismatch repair"/>
    <property type="evidence" value="ECO:0007669"/>
    <property type="project" value="InterPro"/>
</dbReference>
<dbReference type="InterPro" id="IPR016151">
    <property type="entry name" value="DNA_mismatch_repair_MutS_N"/>
</dbReference>
<name>A0AAW0J6C2_QUESU</name>
<keyword evidence="1" id="KW-1133">Transmembrane helix</keyword>
<evidence type="ECO:0000313" key="2">
    <source>
        <dbReference type="EMBL" id="KAK7822113.1"/>
    </source>
</evidence>
<keyword evidence="1" id="KW-0812">Transmembrane</keyword>